<comment type="cofactor">
    <cofactor evidence="3">
        <name>FAD</name>
        <dbReference type="ChEBI" id="CHEBI:57692"/>
    </cofactor>
    <text evidence="3">Binds 1 FAD per dimer.</text>
</comment>
<evidence type="ECO:0000259" key="4">
    <source>
        <dbReference type="SMART" id="SM00893"/>
    </source>
</evidence>
<dbReference type="GO" id="GO:0050660">
    <property type="term" value="F:flavin adenine dinucleotide binding"/>
    <property type="evidence" value="ECO:0007669"/>
    <property type="project" value="InterPro"/>
</dbReference>
<dbReference type="InterPro" id="IPR029035">
    <property type="entry name" value="DHS-like_NAD/FAD-binding_dom"/>
</dbReference>
<protein>
    <submittedName>
        <fullName evidence="5">Electron transfer flavoprotein subunit alpha/FixB family protein</fullName>
    </submittedName>
</protein>
<feature type="binding site" evidence="3">
    <location>
        <begin position="233"/>
        <end position="234"/>
    </location>
    <ligand>
        <name>FAD</name>
        <dbReference type="ChEBI" id="CHEBI:57692"/>
    </ligand>
</feature>
<accession>A0AAW9RHY2</accession>
<keyword evidence="2" id="KW-0813">Transport</keyword>
<evidence type="ECO:0000256" key="3">
    <source>
        <dbReference type="PIRSR" id="PIRSR000089-1"/>
    </source>
</evidence>
<feature type="binding site" evidence="3">
    <location>
        <begin position="264"/>
        <end position="271"/>
    </location>
    <ligand>
        <name>FAD</name>
        <dbReference type="ChEBI" id="CHEBI:57692"/>
    </ligand>
</feature>
<dbReference type="AlphaFoldDB" id="A0AAW9RHY2"/>
<dbReference type="PIRSF" id="PIRSF000089">
    <property type="entry name" value="Electra_flavoP_a"/>
    <property type="match status" value="1"/>
</dbReference>
<dbReference type="InterPro" id="IPR014730">
    <property type="entry name" value="ETF_a/b_N"/>
</dbReference>
<dbReference type="GO" id="GO:0009055">
    <property type="term" value="F:electron transfer activity"/>
    <property type="evidence" value="ECO:0007669"/>
    <property type="project" value="InterPro"/>
</dbReference>
<comment type="similarity">
    <text evidence="1">Belongs to the ETF alpha-subunit/FixB family.</text>
</comment>
<keyword evidence="3" id="KW-0274">FAD</keyword>
<gene>
    <name evidence="5" type="ORF">V3330_13255</name>
</gene>
<evidence type="ECO:0000313" key="5">
    <source>
        <dbReference type="EMBL" id="MEJ8568594.1"/>
    </source>
</evidence>
<dbReference type="Proteomes" id="UP001359886">
    <property type="component" value="Unassembled WGS sequence"/>
</dbReference>
<feature type="binding site" evidence="3">
    <location>
        <position position="285"/>
    </location>
    <ligand>
        <name>FAD</name>
        <dbReference type="ChEBI" id="CHEBI:57692"/>
    </ligand>
</feature>
<feature type="domain" description="Electron transfer flavoprotein alpha/beta-subunit N-terminal" evidence="4">
    <location>
        <begin position="4"/>
        <end position="184"/>
    </location>
</feature>
<name>A0AAW9RHY2_9GAMM</name>
<comment type="caution">
    <text evidence="5">The sequence shown here is derived from an EMBL/GenBank/DDBJ whole genome shotgun (WGS) entry which is preliminary data.</text>
</comment>
<dbReference type="InterPro" id="IPR001308">
    <property type="entry name" value="ETF_a/FixB"/>
</dbReference>
<dbReference type="InterPro" id="IPR014729">
    <property type="entry name" value="Rossmann-like_a/b/a_fold"/>
</dbReference>
<dbReference type="GO" id="GO:0033539">
    <property type="term" value="P:fatty acid beta-oxidation using acyl-CoA dehydrogenase"/>
    <property type="evidence" value="ECO:0007669"/>
    <property type="project" value="TreeGrafter"/>
</dbReference>
<feature type="binding site" evidence="3">
    <location>
        <begin position="247"/>
        <end position="251"/>
    </location>
    <ligand>
        <name>FAD</name>
        <dbReference type="ChEBI" id="CHEBI:57692"/>
    </ligand>
</feature>
<dbReference type="Gene3D" id="3.40.50.1220">
    <property type="entry name" value="TPP-binding domain"/>
    <property type="match status" value="1"/>
</dbReference>
<dbReference type="SUPFAM" id="SSF52402">
    <property type="entry name" value="Adenine nucleotide alpha hydrolases-like"/>
    <property type="match status" value="1"/>
</dbReference>
<evidence type="ECO:0000256" key="2">
    <source>
        <dbReference type="ARBA" id="ARBA00022982"/>
    </source>
</evidence>
<dbReference type="SUPFAM" id="SSF52467">
    <property type="entry name" value="DHS-like NAD/FAD-binding domain"/>
    <property type="match status" value="1"/>
</dbReference>
<feature type="binding site" evidence="3">
    <location>
        <position position="208"/>
    </location>
    <ligand>
        <name>FAD</name>
        <dbReference type="ChEBI" id="CHEBI:57692"/>
    </ligand>
</feature>
<dbReference type="PANTHER" id="PTHR43153:SF1">
    <property type="entry name" value="ELECTRON TRANSFER FLAVOPROTEIN SUBUNIT ALPHA, MITOCHONDRIAL"/>
    <property type="match status" value="1"/>
</dbReference>
<organism evidence="5 6">
    <name type="scientific">Elongatibacter sediminis</name>
    <dbReference type="NCBI Taxonomy" id="3119006"/>
    <lineage>
        <taxon>Bacteria</taxon>
        <taxon>Pseudomonadati</taxon>
        <taxon>Pseudomonadota</taxon>
        <taxon>Gammaproteobacteria</taxon>
        <taxon>Chromatiales</taxon>
        <taxon>Wenzhouxiangellaceae</taxon>
        <taxon>Elongatibacter</taxon>
    </lineage>
</organism>
<keyword evidence="3" id="KW-0285">Flavoprotein</keyword>
<dbReference type="Gene3D" id="3.40.50.620">
    <property type="entry name" value="HUPs"/>
    <property type="match status" value="1"/>
</dbReference>
<evidence type="ECO:0000256" key="1">
    <source>
        <dbReference type="ARBA" id="ARBA00005817"/>
    </source>
</evidence>
<dbReference type="PANTHER" id="PTHR43153">
    <property type="entry name" value="ELECTRON TRANSFER FLAVOPROTEIN ALPHA"/>
    <property type="match status" value="1"/>
</dbReference>
<sequence>MTGTLVIGEIDAGGLSEASAELVSAAVSLGRPVTLAVGSADPQSVSAIDLRGIDRLIGLPVPGDPQAHEVRERAVETLIDLTQPATVLLSANWDNAAFAAGLAERRRFSFATDVIEISSEPDGALVVTRPAYGGKVNVKLRIDDEGPSIVLPRAGVWTPAESSGQAVPMEVVGEAVSEDSRVRRIDLLESGAGDAELARAEVIFGLGRGVGKPEHIAVFEDIARQLGVALGASRPLVDVGLVDRHKQIGQSGVTVKPRLYVAFGISGSMQHMAGISESRMIFAVNTDEEAPIFDAAHLGTHVDAMEVAKHLLSSD</sequence>
<dbReference type="Pfam" id="PF00766">
    <property type="entry name" value="ETF_alpha"/>
    <property type="match status" value="1"/>
</dbReference>
<dbReference type="RefSeq" id="WP_354695914.1">
    <property type="nucleotide sequence ID" value="NZ_JAZHOG010000008.1"/>
</dbReference>
<keyword evidence="2" id="KW-0249">Electron transport</keyword>
<evidence type="ECO:0000313" key="6">
    <source>
        <dbReference type="Proteomes" id="UP001359886"/>
    </source>
</evidence>
<proteinExistence type="inferred from homology"/>
<keyword evidence="6" id="KW-1185">Reference proteome</keyword>
<dbReference type="InterPro" id="IPR014731">
    <property type="entry name" value="ETF_asu_C"/>
</dbReference>
<dbReference type="EMBL" id="JAZHOG010000008">
    <property type="protein sequence ID" value="MEJ8568594.1"/>
    <property type="molecule type" value="Genomic_DNA"/>
</dbReference>
<dbReference type="SMART" id="SM00893">
    <property type="entry name" value="ETF"/>
    <property type="match status" value="1"/>
</dbReference>
<dbReference type="Pfam" id="PF01012">
    <property type="entry name" value="ETF"/>
    <property type="match status" value="1"/>
</dbReference>
<reference evidence="5 6" key="1">
    <citation type="submission" date="2024-02" db="EMBL/GenBank/DDBJ databases">
        <title>A novel Wenzhouxiangellaceae bacterium, isolated from coastal sediments.</title>
        <authorList>
            <person name="Du Z.-J."/>
            <person name="Ye Y.-Q."/>
            <person name="Zhang X.-Y."/>
        </authorList>
    </citation>
    <scope>NUCLEOTIDE SEQUENCE [LARGE SCALE GENOMIC DNA]</scope>
    <source>
        <strain evidence="5 6">CH-27</strain>
    </source>
</reference>